<dbReference type="InParanoid" id="G4YRA4"/>
<dbReference type="KEGG" id="psoj:PHYSODRAFT_539398"/>
<dbReference type="RefSeq" id="XP_009518126.1">
    <property type="nucleotide sequence ID" value="XM_009519831.1"/>
</dbReference>
<keyword evidence="2" id="KW-1185">Reference proteome</keyword>
<dbReference type="AlphaFoldDB" id="G4YRA4"/>
<feature type="non-terminal residue" evidence="1">
    <location>
        <position position="227"/>
    </location>
</feature>
<evidence type="ECO:0000313" key="2">
    <source>
        <dbReference type="Proteomes" id="UP000002640"/>
    </source>
</evidence>
<dbReference type="PANTHER" id="PTHR39200:SF1">
    <property type="entry name" value="AUTO-TRANSPORTER ADHESIN HEAD GIN DOMAIN-CONTAINING PROTEIN-RELATED"/>
    <property type="match status" value="1"/>
</dbReference>
<dbReference type="Gene3D" id="2.160.20.120">
    <property type="match status" value="1"/>
</dbReference>
<gene>
    <name evidence="1" type="ORF">PHYSODRAFT_539398</name>
</gene>
<evidence type="ECO:0000313" key="1">
    <source>
        <dbReference type="EMBL" id="EGZ22838.1"/>
    </source>
</evidence>
<organism evidence="1 2">
    <name type="scientific">Phytophthora sojae (strain P6497)</name>
    <name type="common">Soybean stem and root rot agent</name>
    <name type="synonym">Phytophthora megasperma f. sp. glycines</name>
    <dbReference type="NCBI Taxonomy" id="1094619"/>
    <lineage>
        <taxon>Eukaryota</taxon>
        <taxon>Sar</taxon>
        <taxon>Stramenopiles</taxon>
        <taxon>Oomycota</taxon>
        <taxon>Peronosporomycetes</taxon>
        <taxon>Peronosporales</taxon>
        <taxon>Peronosporaceae</taxon>
        <taxon>Phytophthora</taxon>
    </lineage>
</organism>
<dbReference type="OMA" id="WASVQCE"/>
<protein>
    <submittedName>
        <fullName evidence="1">Uncharacterized protein</fullName>
    </submittedName>
</protein>
<dbReference type="Proteomes" id="UP000002640">
    <property type="component" value="Unassembled WGS sequence"/>
</dbReference>
<accession>G4YRA4</accession>
<sequence length="227" mass="24037">MEILSSTSASGLEINTTIAAKSRVPLWASVQCEAGSSPSCDAQRVDAVRVQGSRDVFIRYEAPDDEPNGSNTVARVRVIKGDVHDPKDVTVQLSTTEGLLMLDITASKKTIEVVLLHKDQLQRLESRGSGDVVIEDNVLAIMGPGLSIAVRGSGDVYVSTSETVQVDTLTLNSKGSGQLQVSFAEVRVSKFLVEYYASGDVAVFVNSDSDADNLSVVAEGSGDACLN</sequence>
<dbReference type="EMBL" id="JH159152">
    <property type="protein sequence ID" value="EGZ22838.1"/>
    <property type="molecule type" value="Genomic_DNA"/>
</dbReference>
<proteinExistence type="predicted"/>
<name>G4YRA4_PHYSP</name>
<dbReference type="GeneID" id="20662374"/>
<reference evidence="1 2" key="1">
    <citation type="journal article" date="2006" name="Science">
        <title>Phytophthora genome sequences uncover evolutionary origins and mechanisms of pathogenesis.</title>
        <authorList>
            <person name="Tyler B.M."/>
            <person name="Tripathy S."/>
            <person name="Zhang X."/>
            <person name="Dehal P."/>
            <person name="Jiang R.H."/>
            <person name="Aerts A."/>
            <person name="Arredondo F.D."/>
            <person name="Baxter L."/>
            <person name="Bensasson D."/>
            <person name="Beynon J.L."/>
            <person name="Chapman J."/>
            <person name="Damasceno C.M."/>
            <person name="Dorrance A.E."/>
            <person name="Dou D."/>
            <person name="Dickerman A.W."/>
            <person name="Dubchak I.L."/>
            <person name="Garbelotto M."/>
            <person name="Gijzen M."/>
            <person name="Gordon S.G."/>
            <person name="Govers F."/>
            <person name="Grunwald N.J."/>
            <person name="Huang W."/>
            <person name="Ivors K.L."/>
            <person name="Jones R.W."/>
            <person name="Kamoun S."/>
            <person name="Krampis K."/>
            <person name="Lamour K.H."/>
            <person name="Lee M.K."/>
            <person name="McDonald W.H."/>
            <person name="Medina M."/>
            <person name="Meijer H.J."/>
            <person name="Nordberg E.K."/>
            <person name="Maclean D.J."/>
            <person name="Ospina-Giraldo M.D."/>
            <person name="Morris P.F."/>
            <person name="Phuntumart V."/>
            <person name="Putnam N.H."/>
            <person name="Rash S."/>
            <person name="Rose J.K."/>
            <person name="Sakihama Y."/>
            <person name="Salamov A.A."/>
            <person name="Savidor A."/>
            <person name="Scheuring C.F."/>
            <person name="Smith B.M."/>
            <person name="Sobral B.W."/>
            <person name="Terry A."/>
            <person name="Torto-Alalibo T.A."/>
            <person name="Win J."/>
            <person name="Xu Z."/>
            <person name="Zhang H."/>
            <person name="Grigoriev I.V."/>
            <person name="Rokhsar D.S."/>
            <person name="Boore J.L."/>
        </authorList>
    </citation>
    <scope>NUCLEOTIDE SEQUENCE [LARGE SCALE GENOMIC DNA]</scope>
    <source>
        <strain evidence="1 2">P6497</strain>
    </source>
</reference>
<dbReference type="PANTHER" id="PTHR39200">
    <property type="entry name" value="HYPOTHETICAL EXPORTED PROTEIN"/>
    <property type="match status" value="1"/>
</dbReference>